<evidence type="ECO:0000313" key="2">
    <source>
        <dbReference type="EMBL" id="CAC5360753.1"/>
    </source>
</evidence>
<dbReference type="PANTHER" id="PTHR33064:SF37">
    <property type="entry name" value="RIBONUCLEASE H"/>
    <property type="match status" value="1"/>
</dbReference>
<dbReference type="InterPro" id="IPR043502">
    <property type="entry name" value="DNA/RNA_pol_sf"/>
</dbReference>
<organism evidence="2 3">
    <name type="scientific">Mytilus coruscus</name>
    <name type="common">Sea mussel</name>
    <dbReference type="NCBI Taxonomy" id="42192"/>
    <lineage>
        <taxon>Eukaryota</taxon>
        <taxon>Metazoa</taxon>
        <taxon>Spiralia</taxon>
        <taxon>Lophotrochozoa</taxon>
        <taxon>Mollusca</taxon>
        <taxon>Bivalvia</taxon>
        <taxon>Autobranchia</taxon>
        <taxon>Pteriomorphia</taxon>
        <taxon>Mytilida</taxon>
        <taxon>Mytiloidea</taxon>
        <taxon>Mytilidae</taxon>
        <taxon>Mytilinae</taxon>
        <taxon>Mytilus</taxon>
    </lineage>
</organism>
<accession>A0A6J8A474</accession>
<dbReference type="OrthoDB" id="116078at2759"/>
<dbReference type="Gene3D" id="3.30.70.270">
    <property type="match status" value="1"/>
</dbReference>
<dbReference type="AlphaFoldDB" id="A0A6J8A474"/>
<gene>
    <name evidence="2" type="ORF">MCOR_3126</name>
</gene>
<evidence type="ECO:0000259" key="1">
    <source>
        <dbReference type="PROSITE" id="PS50878"/>
    </source>
</evidence>
<dbReference type="Pfam" id="PF00078">
    <property type="entry name" value="RVT_1"/>
    <property type="match status" value="1"/>
</dbReference>
<dbReference type="InterPro" id="IPR051320">
    <property type="entry name" value="Viral_Replic_Matur_Polypro"/>
</dbReference>
<dbReference type="InterPro" id="IPR043128">
    <property type="entry name" value="Rev_trsase/Diguanyl_cyclase"/>
</dbReference>
<protein>
    <submittedName>
        <fullName evidence="2">Retrovirus-related Pol polyprotein from transposon 17.6</fullName>
    </submittedName>
</protein>
<keyword evidence="3" id="KW-1185">Reference proteome</keyword>
<dbReference type="PROSITE" id="PS50878">
    <property type="entry name" value="RT_POL"/>
    <property type="match status" value="1"/>
</dbReference>
<dbReference type="Proteomes" id="UP000507470">
    <property type="component" value="Unassembled WGS sequence"/>
</dbReference>
<dbReference type="Gene3D" id="3.10.10.10">
    <property type="entry name" value="HIV Type 1 Reverse Transcriptase, subunit A, domain 1"/>
    <property type="match status" value="1"/>
</dbReference>
<evidence type="ECO:0000313" key="3">
    <source>
        <dbReference type="Proteomes" id="UP000507470"/>
    </source>
</evidence>
<dbReference type="CDD" id="cd01647">
    <property type="entry name" value="RT_LTR"/>
    <property type="match status" value="1"/>
</dbReference>
<feature type="domain" description="Reverse transcriptase" evidence="1">
    <location>
        <begin position="1"/>
        <end position="144"/>
    </location>
</feature>
<dbReference type="PANTHER" id="PTHR33064">
    <property type="entry name" value="POL PROTEIN"/>
    <property type="match status" value="1"/>
</dbReference>
<dbReference type="SUPFAM" id="SSF56672">
    <property type="entry name" value="DNA/RNA polymerases"/>
    <property type="match status" value="1"/>
</dbReference>
<sequence length="161" mass="18130">MTQHFSYSIPDLQDLTESFSNKTPNFLTSIDLSSGFFQLPISKESQRYTACNTCFGTFKFSRLPMGLSSSPASFQLLMNKVLKGLTFKLCLCYLDDILVAFETFDQHIEDLRNVFPRLSNAGLKLGPKKCTFVQNSCIYLGHKISNKGIEPPPDRVQAIVE</sequence>
<proteinExistence type="predicted"/>
<dbReference type="InterPro" id="IPR000477">
    <property type="entry name" value="RT_dom"/>
</dbReference>
<dbReference type="EMBL" id="CACVKT020000572">
    <property type="protein sequence ID" value="CAC5360753.1"/>
    <property type="molecule type" value="Genomic_DNA"/>
</dbReference>
<reference evidence="2 3" key="1">
    <citation type="submission" date="2020-06" db="EMBL/GenBank/DDBJ databases">
        <authorList>
            <person name="Li R."/>
            <person name="Bekaert M."/>
        </authorList>
    </citation>
    <scope>NUCLEOTIDE SEQUENCE [LARGE SCALE GENOMIC DNA]</scope>
    <source>
        <strain evidence="3">wild</strain>
    </source>
</reference>
<name>A0A6J8A474_MYTCO</name>